<comment type="subcellular location">
    <subcellularLocation>
        <location evidence="1">Endomembrane system</location>
        <topology evidence="1">Multi-pass membrane protein</topology>
    </subcellularLocation>
</comment>
<dbReference type="PANTHER" id="PTHR31998">
    <property type="entry name" value="K(+)-INSENSITIVE PYROPHOSPHATE-ENERGIZED PROTON PUMP"/>
    <property type="match status" value="1"/>
</dbReference>
<keyword evidence="3" id="KW-0813">Transport</keyword>
<keyword evidence="9 10" id="KW-0472">Membrane</keyword>
<evidence type="ECO:0000256" key="8">
    <source>
        <dbReference type="ARBA" id="ARBA00023065"/>
    </source>
</evidence>
<feature type="transmembrane region" description="Helical" evidence="10">
    <location>
        <begin position="33"/>
        <end position="52"/>
    </location>
</feature>
<dbReference type="AlphaFoldDB" id="A0ABD1X1V3"/>
<keyword evidence="4 10" id="KW-0812">Transmembrane</keyword>
<keyword evidence="8" id="KW-0406">Ion transport</keyword>
<evidence type="ECO:0000313" key="11">
    <source>
        <dbReference type="EMBL" id="KAL2554903.1"/>
    </source>
</evidence>
<dbReference type="GO" id="GO:0009678">
    <property type="term" value="F:diphosphate hydrolysis-driven proton transmembrane transporter activity"/>
    <property type="evidence" value="ECO:0007669"/>
    <property type="project" value="UniProtKB-EC"/>
</dbReference>
<name>A0ABD1X1V3_9LAMI</name>
<accession>A0ABD1X1V3</accession>
<proteinExistence type="predicted"/>
<dbReference type="GO" id="GO:0012505">
    <property type="term" value="C:endomembrane system"/>
    <property type="evidence" value="ECO:0007669"/>
    <property type="project" value="UniProtKB-SubCell"/>
</dbReference>
<keyword evidence="12" id="KW-1185">Reference proteome</keyword>
<evidence type="ECO:0000256" key="2">
    <source>
        <dbReference type="ARBA" id="ARBA00013242"/>
    </source>
</evidence>
<dbReference type="Proteomes" id="UP001604277">
    <property type="component" value="Unassembled WGS sequence"/>
</dbReference>
<keyword evidence="7 10" id="KW-1133">Transmembrane helix</keyword>
<evidence type="ECO:0000256" key="4">
    <source>
        <dbReference type="ARBA" id="ARBA00022692"/>
    </source>
</evidence>
<evidence type="ECO:0000256" key="6">
    <source>
        <dbReference type="ARBA" id="ARBA00022967"/>
    </source>
</evidence>
<evidence type="ECO:0000313" key="12">
    <source>
        <dbReference type="Proteomes" id="UP001604277"/>
    </source>
</evidence>
<evidence type="ECO:0000256" key="10">
    <source>
        <dbReference type="SAM" id="Phobius"/>
    </source>
</evidence>
<evidence type="ECO:0000256" key="5">
    <source>
        <dbReference type="ARBA" id="ARBA00022842"/>
    </source>
</evidence>
<organism evidence="11 12">
    <name type="scientific">Forsythia ovata</name>
    <dbReference type="NCBI Taxonomy" id="205694"/>
    <lineage>
        <taxon>Eukaryota</taxon>
        <taxon>Viridiplantae</taxon>
        <taxon>Streptophyta</taxon>
        <taxon>Embryophyta</taxon>
        <taxon>Tracheophyta</taxon>
        <taxon>Spermatophyta</taxon>
        <taxon>Magnoliopsida</taxon>
        <taxon>eudicotyledons</taxon>
        <taxon>Gunneridae</taxon>
        <taxon>Pentapetalae</taxon>
        <taxon>asterids</taxon>
        <taxon>lamiids</taxon>
        <taxon>Lamiales</taxon>
        <taxon>Oleaceae</taxon>
        <taxon>Forsythieae</taxon>
        <taxon>Forsythia</taxon>
    </lineage>
</organism>
<reference evidence="12" key="1">
    <citation type="submission" date="2024-07" db="EMBL/GenBank/DDBJ databases">
        <title>Two chromosome-level genome assemblies of Korean endemic species Abeliophyllum distichum and Forsythia ovata (Oleaceae).</title>
        <authorList>
            <person name="Jang H."/>
        </authorList>
    </citation>
    <scope>NUCLEOTIDE SEQUENCE [LARGE SCALE GENOMIC DNA]</scope>
</reference>
<dbReference type="EMBL" id="JBFOLJ010000002">
    <property type="protein sequence ID" value="KAL2554903.1"/>
    <property type="molecule type" value="Genomic_DNA"/>
</dbReference>
<evidence type="ECO:0000256" key="1">
    <source>
        <dbReference type="ARBA" id="ARBA00004127"/>
    </source>
</evidence>
<comment type="caution">
    <text evidence="11">The sequence shown here is derived from an EMBL/GenBank/DDBJ whole genome shotgun (WGS) entry which is preliminary data.</text>
</comment>
<dbReference type="EC" id="7.1.3.1" evidence="2"/>
<evidence type="ECO:0000256" key="7">
    <source>
        <dbReference type="ARBA" id="ARBA00022989"/>
    </source>
</evidence>
<dbReference type="InterPro" id="IPR004131">
    <property type="entry name" value="PPase-energised_H-pump"/>
</dbReference>
<gene>
    <name evidence="11" type="ORF">Fot_08522</name>
</gene>
<keyword evidence="6" id="KW-1278">Translocase</keyword>
<evidence type="ECO:0000256" key="3">
    <source>
        <dbReference type="ARBA" id="ARBA00022448"/>
    </source>
</evidence>
<evidence type="ECO:0000256" key="9">
    <source>
        <dbReference type="ARBA" id="ARBA00023136"/>
    </source>
</evidence>
<sequence length="120" mass="13627">MGIHVCLITTLFATDFFEITAVKEIELALKRQLIISTVLMTVGTTIFTWTSLPLSFTIYNFGTQKVGKNEHKVKSTSPLVQLWLDKWTSGFYFMLVQPKLDNWTSGEHKLPTSGEEITPE</sequence>
<keyword evidence="5" id="KW-0460">Magnesium</keyword>
<protein>
    <recommendedName>
        <fullName evidence="2">H(+)-exporting diphosphatase</fullName>
        <ecNumber evidence="2">7.1.3.1</ecNumber>
    </recommendedName>
</protein>